<name>A0A8S0UJN4_OLEEU</name>
<comment type="caution">
    <text evidence="1">The sequence shown here is derived from an EMBL/GenBank/DDBJ whole genome shotgun (WGS) entry which is preliminary data.</text>
</comment>
<accession>A0A8S0UJN4</accession>
<dbReference type="Gramene" id="OE9A031615T1">
    <property type="protein sequence ID" value="OE9A031615C1"/>
    <property type="gene ID" value="OE9A031615"/>
</dbReference>
<dbReference type="Proteomes" id="UP000594638">
    <property type="component" value="Unassembled WGS sequence"/>
</dbReference>
<keyword evidence="2" id="KW-1185">Reference proteome</keyword>
<gene>
    <name evidence="1" type="ORF">OLEA9_A031615</name>
</gene>
<organism evidence="1 2">
    <name type="scientific">Olea europaea subsp. europaea</name>
    <dbReference type="NCBI Taxonomy" id="158383"/>
    <lineage>
        <taxon>Eukaryota</taxon>
        <taxon>Viridiplantae</taxon>
        <taxon>Streptophyta</taxon>
        <taxon>Embryophyta</taxon>
        <taxon>Tracheophyta</taxon>
        <taxon>Spermatophyta</taxon>
        <taxon>Magnoliopsida</taxon>
        <taxon>eudicotyledons</taxon>
        <taxon>Gunneridae</taxon>
        <taxon>Pentapetalae</taxon>
        <taxon>asterids</taxon>
        <taxon>lamiids</taxon>
        <taxon>Lamiales</taxon>
        <taxon>Oleaceae</taxon>
        <taxon>Oleeae</taxon>
        <taxon>Olea</taxon>
    </lineage>
</organism>
<proteinExistence type="predicted"/>
<sequence>MRSVRTRTKARIQGLQVAQCQKKLVVSATSNAPTPAQITEPRAAVAHNRNCCSTSSYGYISKIYWQHISMTHTDSSLSGVCHLERALQALTLTTRAGLVNSNLVIQYCTSLQSIEYVTRLTSVYRRRTLDML</sequence>
<evidence type="ECO:0000313" key="1">
    <source>
        <dbReference type="EMBL" id="CAA3018424.1"/>
    </source>
</evidence>
<reference evidence="1 2" key="1">
    <citation type="submission" date="2019-12" db="EMBL/GenBank/DDBJ databases">
        <authorList>
            <person name="Alioto T."/>
            <person name="Alioto T."/>
            <person name="Gomez Garrido J."/>
        </authorList>
    </citation>
    <scope>NUCLEOTIDE SEQUENCE [LARGE SCALE GENOMIC DNA]</scope>
</reference>
<dbReference type="EMBL" id="CACTIH010007834">
    <property type="protein sequence ID" value="CAA3018424.1"/>
    <property type="molecule type" value="Genomic_DNA"/>
</dbReference>
<evidence type="ECO:0000313" key="2">
    <source>
        <dbReference type="Proteomes" id="UP000594638"/>
    </source>
</evidence>
<dbReference type="AlphaFoldDB" id="A0A8S0UJN4"/>
<protein>
    <submittedName>
        <fullName evidence="1">Uncharacterized protein</fullName>
    </submittedName>
</protein>